<dbReference type="Gene3D" id="3.40.50.720">
    <property type="entry name" value="NAD(P)-binding Rossmann-like Domain"/>
    <property type="match status" value="1"/>
</dbReference>
<dbReference type="KEGG" id="apb:SAR116_0304"/>
<name>D5BQ49_PUNMI</name>
<dbReference type="GO" id="GO:0051287">
    <property type="term" value="F:NAD binding"/>
    <property type="evidence" value="ECO:0007669"/>
    <property type="project" value="InterPro"/>
</dbReference>
<dbReference type="Gene3D" id="1.10.1040.10">
    <property type="entry name" value="N-(1-d-carboxylethyl)-l-norvaline Dehydrogenase, domain 2"/>
    <property type="match status" value="1"/>
</dbReference>
<gene>
    <name evidence="6" type="ordered locus">SAR116_0304</name>
</gene>
<reference evidence="6 7" key="1">
    <citation type="journal article" date="2010" name="J. Bacteriol.">
        <title>Complete genome sequence of "Candidatus Puniceispirillum marinum" IMCC1322, a representative of the SAR116 clade in the Alphaproteobacteria.</title>
        <authorList>
            <person name="Oh H.M."/>
            <person name="Kwon K.K."/>
            <person name="Kang I."/>
            <person name="Kang S.G."/>
            <person name="Lee J.H."/>
            <person name="Kim S.J."/>
            <person name="Cho J.C."/>
        </authorList>
    </citation>
    <scope>NUCLEOTIDE SEQUENCE [LARGE SCALE GENOMIC DNA]</scope>
    <source>
        <strain evidence="6 7">IMCC1322</strain>
    </source>
</reference>
<keyword evidence="7" id="KW-1185">Reference proteome</keyword>
<evidence type="ECO:0000259" key="5">
    <source>
        <dbReference type="Pfam" id="PF14833"/>
    </source>
</evidence>
<evidence type="ECO:0000256" key="3">
    <source>
        <dbReference type="PIRSR" id="PIRSR000103-1"/>
    </source>
</evidence>
<dbReference type="PANTHER" id="PTHR43060:SF15">
    <property type="entry name" value="3-HYDROXYISOBUTYRATE DEHYDROGENASE-LIKE 1, MITOCHONDRIAL-RELATED"/>
    <property type="match status" value="1"/>
</dbReference>
<dbReference type="InterPro" id="IPR029154">
    <property type="entry name" value="HIBADH-like_NADP-bd"/>
</dbReference>
<protein>
    <submittedName>
        <fullName evidence="6">6-phosphogluconate dehydrogenase, NAD-binding protein</fullName>
        <ecNumber evidence="6">1.1.1.-</ecNumber>
    </submittedName>
</protein>
<feature type="active site" evidence="3">
    <location>
        <position position="177"/>
    </location>
</feature>
<dbReference type="Proteomes" id="UP000007460">
    <property type="component" value="Chromosome"/>
</dbReference>
<dbReference type="STRING" id="488538.SAR116_0304"/>
<keyword evidence="1 6" id="KW-0560">Oxidoreductase</keyword>
<dbReference type="InterPro" id="IPR015815">
    <property type="entry name" value="HIBADH-related"/>
</dbReference>
<dbReference type="PANTHER" id="PTHR43060">
    <property type="entry name" value="3-HYDROXYISOBUTYRATE DEHYDROGENASE-LIKE 1, MITOCHONDRIAL-RELATED"/>
    <property type="match status" value="1"/>
</dbReference>
<evidence type="ECO:0000256" key="1">
    <source>
        <dbReference type="ARBA" id="ARBA00023002"/>
    </source>
</evidence>
<organism evidence="6 7">
    <name type="scientific">Puniceispirillum marinum (strain IMCC1322)</name>
    <dbReference type="NCBI Taxonomy" id="488538"/>
    <lineage>
        <taxon>Bacteria</taxon>
        <taxon>Pseudomonadati</taxon>
        <taxon>Pseudomonadota</taxon>
        <taxon>Alphaproteobacteria</taxon>
        <taxon>Candidatus Puniceispirillales</taxon>
        <taxon>Candidatus Puniceispirillaceae</taxon>
        <taxon>Candidatus Puniceispirillum</taxon>
    </lineage>
</organism>
<dbReference type="PIRSF" id="PIRSF000103">
    <property type="entry name" value="HIBADH"/>
    <property type="match status" value="1"/>
</dbReference>
<keyword evidence="2" id="KW-0520">NAD</keyword>
<sequence length="292" mass="31124">MKPIDMTHRFEIGFIGAGIMGKGMVQNLLKAGREVSIIANKNRAPIEELVAMGAHEALSLADMARHCSHIILCLPNSKTAMSVCSDLLPLLAPTSMIVDCTTNEAATVLTLAEQARSVKLRYVEAPLTGGQQQAAEAMLGAIVGCDADDFALASELLSPCCAQIERMGDVGMGATTKLISNFLALGTATLVVEAMKAAYELGVDWEKFYSLASKGSGHSMSLDRIAPKAIAGSHDGYVFTIGNTVKDMEYISALLDDHPDAGAIARLFLRIYKDAENAGMQDAFLSKRLKPD</sequence>
<dbReference type="GO" id="GO:0050661">
    <property type="term" value="F:NADP binding"/>
    <property type="evidence" value="ECO:0007669"/>
    <property type="project" value="InterPro"/>
</dbReference>
<dbReference type="InterPro" id="IPR013328">
    <property type="entry name" value="6PGD_dom2"/>
</dbReference>
<dbReference type="EMBL" id="CP001751">
    <property type="protein sequence ID" value="ADE38547.1"/>
    <property type="molecule type" value="Genomic_DNA"/>
</dbReference>
<dbReference type="EC" id="1.1.1.-" evidence="6"/>
<feature type="domain" description="6-phosphogluconate dehydrogenase NADP-binding" evidence="4">
    <location>
        <begin position="11"/>
        <end position="165"/>
    </location>
</feature>
<evidence type="ECO:0000313" key="6">
    <source>
        <dbReference type="EMBL" id="ADE38547.1"/>
    </source>
</evidence>
<evidence type="ECO:0000259" key="4">
    <source>
        <dbReference type="Pfam" id="PF03446"/>
    </source>
</evidence>
<dbReference type="Pfam" id="PF03446">
    <property type="entry name" value="NAD_binding_2"/>
    <property type="match status" value="1"/>
</dbReference>
<evidence type="ECO:0000256" key="2">
    <source>
        <dbReference type="ARBA" id="ARBA00023027"/>
    </source>
</evidence>
<accession>D5BQ49</accession>
<dbReference type="InterPro" id="IPR006115">
    <property type="entry name" value="6PGDH_NADP-bd"/>
</dbReference>
<dbReference type="eggNOG" id="COG2084">
    <property type="taxonomic scope" value="Bacteria"/>
</dbReference>
<dbReference type="InterPro" id="IPR036291">
    <property type="entry name" value="NAD(P)-bd_dom_sf"/>
</dbReference>
<dbReference type="SUPFAM" id="SSF51735">
    <property type="entry name" value="NAD(P)-binding Rossmann-fold domains"/>
    <property type="match status" value="1"/>
</dbReference>
<dbReference type="Pfam" id="PF14833">
    <property type="entry name" value="NAD_binding_11"/>
    <property type="match status" value="1"/>
</dbReference>
<dbReference type="SUPFAM" id="SSF48179">
    <property type="entry name" value="6-phosphogluconate dehydrogenase C-terminal domain-like"/>
    <property type="match status" value="1"/>
</dbReference>
<dbReference type="HOGENOM" id="CLU_035117_1_1_5"/>
<feature type="domain" description="3-hydroxyisobutyrate dehydrogenase-like NAD-binding" evidence="5">
    <location>
        <begin position="171"/>
        <end position="283"/>
    </location>
</feature>
<dbReference type="InterPro" id="IPR008927">
    <property type="entry name" value="6-PGluconate_DH-like_C_sf"/>
</dbReference>
<dbReference type="AlphaFoldDB" id="D5BQ49"/>
<proteinExistence type="predicted"/>
<dbReference type="RefSeq" id="WP_013045177.1">
    <property type="nucleotide sequence ID" value="NC_014010.1"/>
</dbReference>
<dbReference type="GO" id="GO:0016491">
    <property type="term" value="F:oxidoreductase activity"/>
    <property type="evidence" value="ECO:0007669"/>
    <property type="project" value="UniProtKB-KW"/>
</dbReference>
<evidence type="ECO:0000313" key="7">
    <source>
        <dbReference type="Proteomes" id="UP000007460"/>
    </source>
</evidence>